<dbReference type="Gene3D" id="3.30.420.40">
    <property type="match status" value="2"/>
</dbReference>
<comment type="similarity">
    <text evidence="1 6 7">Belongs to the acetokinase family.</text>
</comment>
<evidence type="ECO:0000256" key="7">
    <source>
        <dbReference type="RuleBase" id="RU003835"/>
    </source>
</evidence>
<dbReference type="PIRSF" id="PIRSF000722">
    <property type="entry name" value="Acetate_prop_kin"/>
    <property type="match status" value="1"/>
</dbReference>
<dbReference type="AlphaFoldDB" id="A0AAE4VJA0"/>
<dbReference type="InterPro" id="IPR023865">
    <property type="entry name" value="Aliphatic_acid_kinase_CS"/>
</dbReference>
<dbReference type="RefSeq" id="WP_322498481.1">
    <property type="nucleotide sequence ID" value="NZ_JARGYU010000001.1"/>
</dbReference>
<dbReference type="GO" id="GO:0006083">
    <property type="term" value="P:acetate metabolic process"/>
    <property type="evidence" value="ECO:0007669"/>
    <property type="project" value="TreeGrafter"/>
</dbReference>
<evidence type="ECO:0000256" key="2">
    <source>
        <dbReference type="ARBA" id="ARBA00022679"/>
    </source>
</evidence>
<dbReference type="GO" id="GO:0006085">
    <property type="term" value="P:acetyl-CoA biosynthetic process"/>
    <property type="evidence" value="ECO:0007669"/>
    <property type="project" value="UniProtKB-UniRule"/>
</dbReference>
<feature type="binding site" evidence="6">
    <location>
        <position position="12"/>
    </location>
    <ligand>
        <name>Mg(2+)</name>
        <dbReference type="ChEBI" id="CHEBI:18420"/>
    </ligand>
</feature>
<keyword evidence="2 6" id="KW-0808">Transferase</keyword>
<dbReference type="GO" id="GO:0005524">
    <property type="term" value="F:ATP binding"/>
    <property type="evidence" value="ECO:0007669"/>
    <property type="project" value="UniProtKB-KW"/>
</dbReference>
<keyword evidence="3 6" id="KW-0547">Nucleotide-binding</keyword>
<proteinExistence type="inferred from homology"/>
<evidence type="ECO:0000256" key="3">
    <source>
        <dbReference type="ARBA" id="ARBA00022741"/>
    </source>
</evidence>
<dbReference type="EMBL" id="JARGYU010000001">
    <property type="protein sequence ID" value="MDZ5761050.1"/>
    <property type="molecule type" value="Genomic_DNA"/>
</dbReference>
<dbReference type="InterPro" id="IPR043129">
    <property type="entry name" value="ATPase_NBD"/>
</dbReference>
<protein>
    <recommendedName>
        <fullName evidence="6">Acetate kinase</fullName>
        <ecNumber evidence="6">2.7.2.1</ecNumber>
    </recommendedName>
    <alternativeName>
        <fullName evidence="6">Acetokinase</fullName>
    </alternativeName>
</protein>
<comment type="caution">
    <text evidence="8">The sequence shown here is derived from an EMBL/GenBank/DDBJ whole genome shotgun (WGS) entry which is preliminary data.</text>
</comment>
<dbReference type="NCBIfam" id="TIGR00016">
    <property type="entry name" value="ackA"/>
    <property type="match status" value="1"/>
</dbReference>
<organism evidence="8 9">
    <name type="scientific">Lyticum sinuosum</name>
    <dbReference type="NCBI Taxonomy" id="1332059"/>
    <lineage>
        <taxon>Bacteria</taxon>
        <taxon>Pseudomonadati</taxon>
        <taxon>Pseudomonadota</taxon>
        <taxon>Alphaproteobacteria</taxon>
        <taxon>Rickettsiales</taxon>
        <taxon>Lyticum</taxon>
    </lineage>
</organism>
<gene>
    <name evidence="6" type="primary">ackA</name>
    <name evidence="8" type="ORF">Lyticum_00210</name>
</gene>
<evidence type="ECO:0000313" key="9">
    <source>
        <dbReference type="Proteomes" id="UP001289135"/>
    </source>
</evidence>
<feature type="binding site" evidence="6">
    <location>
        <position position="85"/>
    </location>
    <ligand>
        <name>substrate</name>
    </ligand>
</feature>
<dbReference type="PROSITE" id="PS01076">
    <property type="entry name" value="ACETATE_KINASE_2"/>
    <property type="match status" value="1"/>
</dbReference>
<keyword evidence="6" id="KW-0963">Cytoplasm</keyword>
<feature type="site" description="Transition state stabilizer" evidence="6">
    <location>
        <position position="231"/>
    </location>
</feature>
<dbReference type="PRINTS" id="PR00471">
    <property type="entry name" value="ACETATEKNASE"/>
</dbReference>
<dbReference type="PANTHER" id="PTHR21060">
    <property type="entry name" value="ACETATE KINASE"/>
    <property type="match status" value="1"/>
</dbReference>
<feature type="binding site" evidence="6">
    <location>
        <begin position="198"/>
        <end position="202"/>
    </location>
    <ligand>
        <name>ATP</name>
        <dbReference type="ChEBI" id="CHEBI:30616"/>
    </ligand>
</feature>
<feature type="binding site" evidence="6">
    <location>
        <position position="387"/>
    </location>
    <ligand>
        <name>Mg(2+)</name>
        <dbReference type="ChEBI" id="CHEBI:18420"/>
    </ligand>
</feature>
<sequence>MSQNNQYFLIINAGSSSVKLSAIPENISYTYYKALIEINNVTGEKILYCKKNDTSKNFSYEIDVFSIISEWIKVNNLSIKAIGHRVVHGGREFTELVEVNDNVIKKIDNLSIFAPLHNPHAASYMRSMIPFNSIQFAYFDTAFHSTIPEIAHRLAIEERFYQSGIRRYGFHGIAYESILHILKNLNSGLSKKRIVAIHLGNGCSMCAINSGKSMDTTMSFTPLDGLVMGTRSGSLDPSIVNYISQYYNITPNEVINILNKKSGLLGISGKSSDMRDLIIAAKNDIKSKMAIDMFCYRISHYLHAFIGLMQGVDLIIFSGGIGENSSEIRNKIIESVKWLGIENIDYNEEQPLELKFKKNNNNSNDSNIRFIHTNNSKSSIAIAYINEETVIAEKIKKKLKNS</sequence>
<feature type="binding site" evidence="6">
    <location>
        <position position="19"/>
    </location>
    <ligand>
        <name>ATP</name>
        <dbReference type="ChEBI" id="CHEBI:30616"/>
    </ligand>
</feature>
<dbReference type="Proteomes" id="UP001289135">
    <property type="component" value="Unassembled WGS sequence"/>
</dbReference>
<feature type="active site" description="Proton donor/acceptor" evidence="6">
    <location>
        <position position="140"/>
    </location>
</feature>
<feature type="site" description="Transition state stabilizer" evidence="6">
    <location>
        <position position="171"/>
    </location>
</feature>
<keyword evidence="4 6" id="KW-0418">Kinase</keyword>
<evidence type="ECO:0000256" key="5">
    <source>
        <dbReference type="ARBA" id="ARBA00022840"/>
    </source>
</evidence>
<evidence type="ECO:0000256" key="4">
    <source>
        <dbReference type="ARBA" id="ARBA00022777"/>
    </source>
</evidence>
<name>A0AAE4VJA0_9RICK</name>
<feature type="binding site" evidence="6">
    <location>
        <begin position="273"/>
        <end position="275"/>
    </location>
    <ligand>
        <name>ATP</name>
        <dbReference type="ChEBI" id="CHEBI:30616"/>
    </ligand>
</feature>
<comment type="subunit">
    <text evidence="6">Homodimer.</text>
</comment>
<dbReference type="GO" id="GO:0005737">
    <property type="term" value="C:cytoplasm"/>
    <property type="evidence" value="ECO:0007669"/>
    <property type="project" value="UniProtKB-SubCell"/>
</dbReference>
<comment type="function">
    <text evidence="6">Catalyzes the formation of acetyl phosphate from acetate and ATP. Can also catalyze the reverse reaction.</text>
</comment>
<feature type="binding site" evidence="6">
    <location>
        <begin position="320"/>
        <end position="324"/>
    </location>
    <ligand>
        <name>ATP</name>
        <dbReference type="ChEBI" id="CHEBI:30616"/>
    </ligand>
</feature>
<dbReference type="GO" id="GO:0000287">
    <property type="term" value="F:magnesium ion binding"/>
    <property type="evidence" value="ECO:0007669"/>
    <property type="project" value="UniProtKB-UniRule"/>
</dbReference>
<dbReference type="SUPFAM" id="SSF53067">
    <property type="entry name" value="Actin-like ATPase domain"/>
    <property type="match status" value="2"/>
</dbReference>
<evidence type="ECO:0000256" key="1">
    <source>
        <dbReference type="ARBA" id="ARBA00008748"/>
    </source>
</evidence>
<dbReference type="EC" id="2.7.2.1" evidence="6"/>
<evidence type="ECO:0000313" key="8">
    <source>
        <dbReference type="EMBL" id="MDZ5761050.1"/>
    </source>
</evidence>
<dbReference type="InterPro" id="IPR004372">
    <property type="entry name" value="Ac/propionate_kinase"/>
</dbReference>
<dbReference type="HAMAP" id="MF_00020">
    <property type="entry name" value="Acetate_kinase"/>
    <property type="match status" value="1"/>
</dbReference>
<keyword evidence="5 6" id="KW-0067">ATP-binding</keyword>
<dbReference type="GO" id="GO:0008776">
    <property type="term" value="F:acetate kinase activity"/>
    <property type="evidence" value="ECO:0007669"/>
    <property type="project" value="UniProtKB-UniRule"/>
</dbReference>
<keyword evidence="9" id="KW-1185">Reference proteome</keyword>
<dbReference type="PANTHER" id="PTHR21060:SF15">
    <property type="entry name" value="ACETATE KINASE-RELATED"/>
    <property type="match status" value="1"/>
</dbReference>
<dbReference type="PROSITE" id="PS01075">
    <property type="entry name" value="ACETATE_KINASE_1"/>
    <property type="match status" value="1"/>
</dbReference>
<comment type="catalytic activity">
    <reaction evidence="6">
        <text>acetate + ATP = acetyl phosphate + ADP</text>
        <dbReference type="Rhea" id="RHEA:11352"/>
        <dbReference type="ChEBI" id="CHEBI:22191"/>
        <dbReference type="ChEBI" id="CHEBI:30089"/>
        <dbReference type="ChEBI" id="CHEBI:30616"/>
        <dbReference type="ChEBI" id="CHEBI:456216"/>
        <dbReference type="EC" id="2.7.2.1"/>
    </reaction>
</comment>
<keyword evidence="6" id="KW-0460">Magnesium</keyword>
<accession>A0AAE4VJA0</accession>
<comment type="pathway">
    <text evidence="6">Metabolic intermediate biosynthesis; acetyl-CoA biosynthesis; acetyl-CoA from acetate: step 1/2.</text>
</comment>
<keyword evidence="6" id="KW-0479">Metal-binding</keyword>
<dbReference type="InterPro" id="IPR000890">
    <property type="entry name" value="Aliphatic_acid_kin_short-chain"/>
</dbReference>
<comment type="cofactor">
    <cofactor evidence="6">
        <name>Mg(2+)</name>
        <dbReference type="ChEBI" id="CHEBI:18420"/>
    </cofactor>
    <cofactor evidence="6">
        <name>Mn(2+)</name>
        <dbReference type="ChEBI" id="CHEBI:29035"/>
    </cofactor>
    <text evidence="6">Mg(2+). Can also accept Mn(2+).</text>
</comment>
<evidence type="ECO:0000256" key="6">
    <source>
        <dbReference type="HAMAP-Rule" id="MF_00020"/>
    </source>
</evidence>
<reference evidence="8" key="1">
    <citation type="submission" date="2023-02" db="EMBL/GenBank/DDBJ databases">
        <title>Host association and intracellularity evolved multiple times independently in the Rickettsiales.</title>
        <authorList>
            <person name="Castelli M."/>
            <person name="Nardi T."/>
            <person name="Gammuto L."/>
            <person name="Bellinzona G."/>
            <person name="Sabaneyeva E."/>
            <person name="Potekhin A."/>
            <person name="Serra V."/>
            <person name="Petroni G."/>
            <person name="Sassera D."/>
        </authorList>
    </citation>
    <scope>NUCLEOTIDE SEQUENCE</scope>
    <source>
        <strain evidence="8">USBL-36I1</strain>
    </source>
</reference>
<comment type="subcellular location">
    <subcellularLocation>
        <location evidence="6">Cytoplasm</location>
    </subcellularLocation>
</comment>
<dbReference type="Pfam" id="PF00871">
    <property type="entry name" value="Acetate_kinase"/>
    <property type="match status" value="1"/>
</dbReference>